<dbReference type="STRING" id="589385.SAMN05421504_11396"/>
<feature type="transmembrane region" description="Helical" evidence="1">
    <location>
        <begin position="141"/>
        <end position="161"/>
    </location>
</feature>
<dbReference type="Pfam" id="PF06182">
    <property type="entry name" value="ABC2_membrane_6"/>
    <property type="match status" value="1"/>
</dbReference>
<keyword evidence="1" id="KW-1133">Transmembrane helix</keyword>
<dbReference type="Proteomes" id="UP000199515">
    <property type="component" value="Unassembled WGS sequence"/>
</dbReference>
<dbReference type="OrthoDB" id="9788195at2"/>
<feature type="transmembrane region" description="Helical" evidence="1">
    <location>
        <begin position="229"/>
        <end position="249"/>
    </location>
</feature>
<dbReference type="PANTHER" id="PTHR36833">
    <property type="entry name" value="SLR0610 PROTEIN-RELATED"/>
    <property type="match status" value="1"/>
</dbReference>
<accession>A0A1H3SC53</accession>
<proteinExistence type="predicted"/>
<evidence type="ECO:0000313" key="3">
    <source>
        <dbReference type="Proteomes" id="UP000199515"/>
    </source>
</evidence>
<feature type="transmembrane region" description="Helical" evidence="1">
    <location>
        <begin position="115"/>
        <end position="135"/>
    </location>
</feature>
<gene>
    <name evidence="2" type="ORF">SAMN05421504_11396</name>
</gene>
<protein>
    <submittedName>
        <fullName evidence="2">ABC-2 type transport system permease protein</fullName>
    </submittedName>
</protein>
<dbReference type="InterPro" id="IPR010390">
    <property type="entry name" value="ABC-2_transporter-like"/>
</dbReference>
<name>A0A1H3SC53_9PSEU</name>
<organism evidence="2 3">
    <name type="scientific">Amycolatopsis xylanica</name>
    <dbReference type="NCBI Taxonomy" id="589385"/>
    <lineage>
        <taxon>Bacteria</taxon>
        <taxon>Bacillati</taxon>
        <taxon>Actinomycetota</taxon>
        <taxon>Actinomycetes</taxon>
        <taxon>Pseudonocardiales</taxon>
        <taxon>Pseudonocardiaceae</taxon>
        <taxon>Amycolatopsis</taxon>
    </lineage>
</organism>
<dbReference type="AlphaFoldDB" id="A0A1H3SC53"/>
<sequence>MSVLRSAVRLTALNVRARMEYRGEFALSLVHGVLWQSSLLLFLTVLVTRFPGLGGWTGGQVFFIAGLRLVGHAVYVIFFDTVADLPRLVQEGRIEGYLLRPLPLLTQVLLSSARVTALGDLAVGLTVLGIGIGIADTSWPWWKLAFLVAAVAGAALLEGAVQLAISTLAFRQVDTGTPAMWADELMASFGNYPITIFPMPLKLMLTTVLPAAYTAFLPASVLLGQTQGGVLGALAIASPAAGVLAFLAARRLWYAGAARYEGVGG</sequence>
<evidence type="ECO:0000256" key="1">
    <source>
        <dbReference type="SAM" id="Phobius"/>
    </source>
</evidence>
<dbReference type="RefSeq" id="WP_091298916.1">
    <property type="nucleotide sequence ID" value="NZ_FNON01000013.1"/>
</dbReference>
<feature type="transmembrane region" description="Helical" evidence="1">
    <location>
        <begin position="25"/>
        <end position="47"/>
    </location>
</feature>
<dbReference type="EMBL" id="FNON01000013">
    <property type="protein sequence ID" value="SDZ35258.1"/>
    <property type="molecule type" value="Genomic_DNA"/>
</dbReference>
<reference evidence="2 3" key="1">
    <citation type="submission" date="2016-10" db="EMBL/GenBank/DDBJ databases">
        <authorList>
            <person name="de Groot N.N."/>
        </authorList>
    </citation>
    <scope>NUCLEOTIDE SEQUENCE [LARGE SCALE GENOMIC DNA]</scope>
    <source>
        <strain evidence="2 3">CPCC 202699</strain>
    </source>
</reference>
<dbReference type="PANTHER" id="PTHR36833:SF1">
    <property type="entry name" value="INTEGRAL MEMBRANE TRANSPORT PROTEIN"/>
    <property type="match status" value="1"/>
</dbReference>
<keyword evidence="1" id="KW-0812">Transmembrane</keyword>
<feature type="transmembrane region" description="Helical" evidence="1">
    <location>
        <begin position="59"/>
        <end position="78"/>
    </location>
</feature>
<evidence type="ECO:0000313" key="2">
    <source>
        <dbReference type="EMBL" id="SDZ35258.1"/>
    </source>
</evidence>
<keyword evidence="3" id="KW-1185">Reference proteome</keyword>
<keyword evidence="1" id="KW-0472">Membrane</keyword>